<evidence type="ECO:0000313" key="1">
    <source>
        <dbReference type="EMBL" id="KAF6020034.1"/>
    </source>
</evidence>
<keyword evidence="2" id="KW-1185">Reference proteome</keyword>
<dbReference type="Proteomes" id="UP000593567">
    <property type="component" value="Unassembled WGS sequence"/>
</dbReference>
<dbReference type="OrthoDB" id="8943315at2759"/>
<sequence length="464" mass="51674">MLRSQRTQTPEFELVLVHLTEAWCQLNCSEAIQGLYEWCKSACGRKLPWLKPFFLKAMNRFEEAAAELQSSLTNMLVPQPVGADSVKLQTRPGPLVAAVNQLTAQQITNCYTSLQSWEDASDWLQQFEALKLENASIVGTDPLNYCDKVMMGRETTPELLTWSKQQHLTDLWMTSVAASSQQSLLDGEESARLHQLVKLETSSDWPTSIQPNTMLTLHSQQMDSCSLNSLNLTDLSAVPSGQTQRLSWLLNLVQLASSQSTSASCSQQVMIACSREARHTGNLKLAGSLMTKLSKTQETASSTLSLRIERESAKQIMCLKNSNLALEKMLAVALQPVSSDSDKELNELVARSTLTFDKWLQAEPQLLQSLTDRVNVEEIPSLSALVSQCAEHVMDTSTAPLADKILGSILVKSTIQCPTLAKTWYHFGNWAYKWGRRCLDNTEHSLSTEEVEQIKSLLPPEDHV</sequence>
<gene>
    <name evidence="1" type="ORF">EB796_021655</name>
</gene>
<protein>
    <submittedName>
        <fullName evidence="1">SMG1</fullName>
    </submittedName>
</protein>
<name>A0A7J7J2Y1_BUGNE</name>
<dbReference type="EMBL" id="VXIV02003198">
    <property type="protein sequence ID" value="KAF6020034.1"/>
    <property type="molecule type" value="Genomic_DNA"/>
</dbReference>
<reference evidence="1" key="1">
    <citation type="submission" date="2020-06" db="EMBL/GenBank/DDBJ databases">
        <title>Draft genome of Bugula neritina, a colonial animal packing powerful symbionts and potential medicines.</title>
        <authorList>
            <person name="Rayko M."/>
        </authorList>
    </citation>
    <scope>NUCLEOTIDE SEQUENCE [LARGE SCALE GENOMIC DNA]</scope>
    <source>
        <strain evidence="1">Kwan_BN1</strain>
    </source>
</reference>
<accession>A0A7J7J2Y1</accession>
<dbReference type="Pfam" id="PF15785">
    <property type="entry name" value="SMG1"/>
    <property type="match status" value="1"/>
</dbReference>
<proteinExistence type="predicted"/>
<dbReference type="GO" id="GO:0004674">
    <property type="term" value="F:protein serine/threonine kinase activity"/>
    <property type="evidence" value="ECO:0007669"/>
    <property type="project" value="InterPro"/>
</dbReference>
<dbReference type="InterPro" id="IPR031559">
    <property type="entry name" value="SMG1"/>
</dbReference>
<dbReference type="GO" id="GO:0000184">
    <property type="term" value="P:nuclear-transcribed mRNA catabolic process, nonsense-mediated decay"/>
    <property type="evidence" value="ECO:0007669"/>
    <property type="project" value="InterPro"/>
</dbReference>
<dbReference type="AlphaFoldDB" id="A0A7J7J2Y1"/>
<organism evidence="1 2">
    <name type="scientific">Bugula neritina</name>
    <name type="common">Brown bryozoan</name>
    <name type="synonym">Sertularia neritina</name>
    <dbReference type="NCBI Taxonomy" id="10212"/>
    <lineage>
        <taxon>Eukaryota</taxon>
        <taxon>Metazoa</taxon>
        <taxon>Spiralia</taxon>
        <taxon>Lophotrochozoa</taxon>
        <taxon>Bryozoa</taxon>
        <taxon>Gymnolaemata</taxon>
        <taxon>Cheilostomatida</taxon>
        <taxon>Flustrina</taxon>
        <taxon>Buguloidea</taxon>
        <taxon>Bugulidae</taxon>
        <taxon>Bugula</taxon>
    </lineage>
</organism>
<comment type="caution">
    <text evidence="1">The sequence shown here is derived from an EMBL/GenBank/DDBJ whole genome shotgun (WGS) entry which is preliminary data.</text>
</comment>
<evidence type="ECO:0000313" key="2">
    <source>
        <dbReference type="Proteomes" id="UP000593567"/>
    </source>
</evidence>